<evidence type="ECO:0000313" key="1">
    <source>
        <dbReference type="EMBL" id="MEW9807844.1"/>
    </source>
</evidence>
<protein>
    <submittedName>
        <fullName evidence="1">Uncharacterized protein</fullName>
    </submittedName>
</protein>
<reference evidence="1 2" key="1">
    <citation type="submission" date="2024-06" db="EMBL/GenBank/DDBJ databases">
        <authorList>
            <person name="Tuo L."/>
        </authorList>
    </citation>
    <scope>NUCLEOTIDE SEQUENCE [LARGE SCALE GENOMIC DNA]</scope>
    <source>
        <strain evidence="1 2">ZMM04-5</strain>
    </source>
</reference>
<dbReference type="Proteomes" id="UP001556196">
    <property type="component" value="Unassembled WGS sequence"/>
</dbReference>
<gene>
    <name evidence="1" type="ORF">ABUE31_17790</name>
</gene>
<keyword evidence="2" id="KW-1185">Reference proteome</keyword>
<dbReference type="RefSeq" id="WP_367725029.1">
    <property type="nucleotide sequence ID" value="NZ_JBFOCH010000066.1"/>
</dbReference>
<comment type="caution">
    <text evidence="1">The sequence shown here is derived from an EMBL/GenBank/DDBJ whole genome shotgun (WGS) entry which is preliminary data.</text>
</comment>
<accession>A0ABV3R3E3</accession>
<proteinExistence type="predicted"/>
<organism evidence="1 2">
    <name type="scientific">Mesorhizobium marinum</name>
    <dbReference type="NCBI Taxonomy" id="3228790"/>
    <lineage>
        <taxon>Bacteria</taxon>
        <taxon>Pseudomonadati</taxon>
        <taxon>Pseudomonadota</taxon>
        <taxon>Alphaproteobacteria</taxon>
        <taxon>Hyphomicrobiales</taxon>
        <taxon>Phyllobacteriaceae</taxon>
        <taxon>Mesorhizobium</taxon>
    </lineage>
</organism>
<sequence>MDDLAAVISRFPEHEFLVRRLHASNAEFRTLCEDHALAASAVGRWKNDRSRSEHYRLLVDELESEVLEFIEGRHPHQVGKRPGH</sequence>
<dbReference type="EMBL" id="JBFOCI010000005">
    <property type="protein sequence ID" value="MEW9807844.1"/>
    <property type="molecule type" value="Genomic_DNA"/>
</dbReference>
<evidence type="ECO:0000313" key="2">
    <source>
        <dbReference type="Proteomes" id="UP001556196"/>
    </source>
</evidence>
<name>A0ABV3R3E3_9HYPH</name>